<evidence type="ECO:0000256" key="7">
    <source>
        <dbReference type="SAM" id="Phobius"/>
    </source>
</evidence>
<feature type="signal peptide" evidence="8">
    <location>
        <begin position="1"/>
        <end position="21"/>
    </location>
</feature>
<protein>
    <recommendedName>
        <fullName evidence="3">Lectin-like protein BA14k</fullName>
    </recommendedName>
</protein>
<evidence type="ECO:0000256" key="5">
    <source>
        <dbReference type="ARBA" id="ARBA00022734"/>
    </source>
</evidence>
<comment type="similarity">
    <text evidence="2">Belongs to the BA14k family.</text>
</comment>
<organism evidence="9 10">
    <name type="scientific">Lutibaculum baratangense AMV1</name>
    <dbReference type="NCBI Taxonomy" id="631454"/>
    <lineage>
        <taxon>Bacteria</taxon>
        <taxon>Pseudomonadati</taxon>
        <taxon>Pseudomonadota</taxon>
        <taxon>Alphaproteobacteria</taxon>
        <taxon>Hyphomicrobiales</taxon>
        <taxon>Tepidamorphaceae</taxon>
        <taxon>Lutibaculum</taxon>
    </lineage>
</organism>
<reference evidence="9 10" key="1">
    <citation type="journal article" date="2014" name="Genome Announc.">
        <title>Draft Genome Sequence of Lutibaculum baratangense Strain AMV1T, Isolated from a Mud Volcano in Andamans, India.</title>
        <authorList>
            <person name="Singh A."/>
            <person name="Sreenivas A."/>
            <person name="Sathyanarayana Reddy G."/>
            <person name="Pinnaka A.K."/>
            <person name="Shivaji S."/>
        </authorList>
    </citation>
    <scope>NUCLEOTIDE SEQUENCE [LARGE SCALE GENOMIC DNA]</scope>
    <source>
        <strain evidence="9 10">AMV1</strain>
    </source>
</reference>
<proteinExistence type="inferred from homology"/>
<dbReference type="STRING" id="631454.N177_2383"/>
<gene>
    <name evidence="9" type="ORF">N177_2383</name>
</gene>
<evidence type="ECO:0000313" key="9">
    <source>
        <dbReference type="EMBL" id="ESR24549.1"/>
    </source>
</evidence>
<evidence type="ECO:0000256" key="3">
    <source>
        <dbReference type="ARBA" id="ARBA00020552"/>
    </source>
</evidence>
<comment type="function">
    <text evidence="6">Has immunoglobulin-binding and hemagglutination properties, and can bind to mannose. Essential for virulence. May be involved in LPS biosynthesis or polysaccharide transport.</text>
</comment>
<comment type="subcellular location">
    <subcellularLocation>
        <location evidence="1">Membrane</location>
        <topology evidence="1">Single-pass membrane protein</topology>
    </subcellularLocation>
</comment>
<keyword evidence="7" id="KW-0472">Membrane</keyword>
<comment type="caution">
    <text evidence="9">The sequence shown here is derived from an EMBL/GenBank/DDBJ whole genome shotgun (WGS) entry which is preliminary data.</text>
</comment>
<evidence type="ECO:0000256" key="1">
    <source>
        <dbReference type="ARBA" id="ARBA00004167"/>
    </source>
</evidence>
<feature type="chain" id="PRO_5004728528" description="Lectin-like protein BA14k" evidence="8">
    <location>
        <begin position="22"/>
        <end position="133"/>
    </location>
</feature>
<sequence>MKSLTRKIAAGALTLTMAATAVPLTATTADAGWRGHGYHGHYRPAPRHYYHRRSNDGALAAGVIGLAAGALIGGAIASQPAPAPVYREYRDYRAYRPEMSRADWDAYCYSKYRSYDARTGTYLGYDGYRHYCQ</sequence>
<dbReference type="OrthoDB" id="8256082at2"/>
<keyword evidence="4" id="KW-1003">Cell membrane</keyword>
<dbReference type="AlphaFoldDB" id="V4RGR6"/>
<keyword evidence="10" id="KW-1185">Reference proteome</keyword>
<evidence type="ECO:0000256" key="2">
    <source>
        <dbReference type="ARBA" id="ARBA00010270"/>
    </source>
</evidence>
<keyword evidence="7" id="KW-0812">Transmembrane</keyword>
<evidence type="ECO:0000256" key="4">
    <source>
        <dbReference type="ARBA" id="ARBA00022475"/>
    </source>
</evidence>
<evidence type="ECO:0000256" key="8">
    <source>
        <dbReference type="SAM" id="SignalP"/>
    </source>
</evidence>
<dbReference type="RefSeq" id="WP_023432512.1">
    <property type="nucleotide sequence ID" value="NZ_AWXZ01000031.1"/>
</dbReference>
<keyword evidence="5" id="KW-0430">Lectin</keyword>
<dbReference type="GO" id="GO:0030246">
    <property type="term" value="F:carbohydrate binding"/>
    <property type="evidence" value="ECO:0007669"/>
    <property type="project" value="UniProtKB-KW"/>
</dbReference>
<name>V4RGR6_9HYPH</name>
<dbReference type="Pfam" id="PF07886">
    <property type="entry name" value="BA14K"/>
    <property type="match status" value="1"/>
</dbReference>
<keyword evidence="7" id="KW-1133">Transmembrane helix</keyword>
<dbReference type="InterPro" id="IPR012413">
    <property type="entry name" value="BA14K"/>
</dbReference>
<dbReference type="Proteomes" id="UP000017819">
    <property type="component" value="Unassembled WGS sequence"/>
</dbReference>
<dbReference type="EMBL" id="AWXZ01000031">
    <property type="protein sequence ID" value="ESR24549.1"/>
    <property type="molecule type" value="Genomic_DNA"/>
</dbReference>
<feature type="transmembrane region" description="Helical" evidence="7">
    <location>
        <begin position="57"/>
        <end position="77"/>
    </location>
</feature>
<keyword evidence="8" id="KW-0732">Signal</keyword>
<dbReference type="eggNOG" id="ENOG5033457">
    <property type="taxonomic scope" value="Bacteria"/>
</dbReference>
<accession>V4RGR6</accession>
<evidence type="ECO:0000256" key="6">
    <source>
        <dbReference type="ARBA" id="ARBA00025321"/>
    </source>
</evidence>
<evidence type="ECO:0000313" key="10">
    <source>
        <dbReference type="Proteomes" id="UP000017819"/>
    </source>
</evidence>
<dbReference type="GO" id="GO:0016020">
    <property type="term" value="C:membrane"/>
    <property type="evidence" value="ECO:0007669"/>
    <property type="project" value="UniProtKB-SubCell"/>
</dbReference>